<dbReference type="GO" id="GO:0016301">
    <property type="term" value="F:kinase activity"/>
    <property type="evidence" value="ECO:0007669"/>
    <property type="project" value="UniProtKB-KW"/>
</dbReference>
<evidence type="ECO:0000313" key="1">
    <source>
        <dbReference type="EMBL" id="TMM53754.1"/>
    </source>
</evidence>
<protein>
    <submittedName>
        <fullName evidence="1">Pyruvate kinase</fullName>
    </submittedName>
</protein>
<dbReference type="OrthoDB" id="1436089at2"/>
<proteinExistence type="predicted"/>
<dbReference type="AlphaFoldDB" id="A0A5S3PHK3"/>
<keyword evidence="1" id="KW-0670">Pyruvate</keyword>
<comment type="caution">
    <text evidence="1">The sequence shown here is derived from an EMBL/GenBank/DDBJ whole genome shotgun (WGS) entry which is preliminary data.</text>
</comment>
<keyword evidence="1" id="KW-0808">Transferase</keyword>
<reference evidence="1 2" key="1">
    <citation type="submission" date="2019-05" db="EMBL/GenBank/DDBJ databases">
        <authorList>
            <person name="Zhang J.-Y."/>
            <person name="Feg X."/>
            <person name="Du Z.-J."/>
        </authorList>
    </citation>
    <scope>NUCLEOTIDE SEQUENCE [LARGE SCALE GENOMIC DNA]</scope>
    <source>
        <strain evidence="1 2">RZ26</strain>
    </source>
</reference>
<organism evidence="1 2">
    <name type="scientific">Maribacter algarum</name>
    <name type="common">ex Zhang et al. 2020</name>
    <dbReference type="NCBI Taxonomy" id="2578118"/>
    <lineage>
        <taxon>Bacteria</taxon>
        <taxon>Pseudomonadati</taxon>
        <taxon>Bacteroidota</taxon>
        <taxon>Flavobacteriia</taxon>
        <taxon>Flavobacteriales</taxon>
        <taxon>Flavobacteriaceae</taxon>
        <taxon>Maribacter</taxon>
    </lineage>
</organism>
<dbReference type="Proteomes" id="UP000310314">
    <property type="component" value="Unassembled WGS sequence"/>
</dbReference>
<dbReference type="EMBL" id="VATY01000004">
    <property type="protein sequence ID" value="TMM53754.1"/>
    <property type="molecule type" value="Genomic_DNA"/>
</dbReference>
<evidence type="ECO:0000313" key="2">
    <source>
        <dbReference type="Proteomes" id="UP000310314"/>
    </source>
</evidence>
<accession>A0A5S3PHK3</accession>
<name>A0A5S3PHK3_9FLAO</name>
<dbReference type="RefSeq" id="WP_138659378.1">
    <property type="nucleotide sequence ID" value="NZ_VATY01000004.1"/>
</dbReference>
<gene>
    <name evidence="1" type="ORF">FEE95_17805</name>
</gene>
<keyword evidence="1" id="KW-0418">Kinase</keyword>
<keyword evidence="2" id="KW-1185">Reference proteome</keyword>
<sequence length="127" mass="14883">MRELEVGDKVYNVKQDGFGDFARYSFSEVVKLTKTLAILKNGVRLYNQPRASYIIEDVGYCVSRQKGVHWHLLSLKAIRKAQIENEKIAAYDWFESKEFTLKEKMYIYEQFKKLAEESTAAKTHNYS</sequence>